<dbReference type="Proteomes" id="UP000624703">
    <property type="component" value="Unassembled WGS sequence"/>
</dbReference>
<accession>A0A8J7MDL8</accession>
<sequence length="272" mass="31376">MREFLIIIAVIILAVALRSSRTCTVRKLGAITFLIATGLAGYYISENIWIGMVSPLLWFMLPWVELLTRIRSLRMPLENKLKPKMSPDISLYPEAHQAIKVLEDAGFEHVRACGWDWGDMKQVFELYWNPEERTVAQVCLCEQSHVTFSYLSMSSKDVTKGIWRTTNYPFSQTLKPTSNAHWNQVSCSITCPDAVLESHHGYLIKQGLIIDDLLFPDPDIIELEIETEMRSQIDHNLQAGIIELTGDGYFKYTFKGLLYLWYQFVRDMIRLS</sequence>
<evidence type="ECO:0000313" key="1">
    <source>
        <dbReference type="EMBL" id="MBK1791301.1"/>
    </source>
</evidence>
<dbReference type="AlphaFoldDB" id="A0A8J7MDL8"/>
<keyword evidence="2" id="KW-1185">Reference proteome</keyword>
<protein>
    <submittedName>
        <fullName evidence="1">Uncharacterized protein</fullName>
    </submittedName>
</protein>
<reference evidence="1" key="1">
    <citation type="submission" date="2021-01" db="EMBL/GenBank/DDBJ databases">
        <title>Modified the classification status of verrucomicrobia.</title>
        <authorList>
            <person name="Feng X."/>
        </authorList>
    </citation>
    <scope>NUCLEOTIDE SEQUENCE</scope>
    <source>
        <strain evidence="1">_KCTC 22039</strain>
    </source>
</reference>
<name>A0A8J7MDL8_9BACT</name>
<dbReference type="RefSeq" id="WP_200311310.1">
    <property type="nucleotide sequence ID" value="NZ_JAENIM010000039.1"/>
</dbReference>
<gene>
    <name evidence="1" type="ORF">JIN82_09080</name>
</gene>
<organism evidence="1 2">
    <name type="scientific">Persicirhabdus sediminis</name>
    <dbReference type="NCBI Taxonomy" id="454144"/>
    <lineage>
        <taxon>Bacteria</taxon>
        <taxon>Pseudomonadati</taxon>
        <taxon>Verrucomicrobiota</taxon>
        <taxon>Verrucomicrobiia</taxon>
        <taxon>Verrucomicrobiales</taxon>
        <taxon>Verrucomicrobiaceae</taxon>
        <taxon>Persicirhabdus</taxon>
    </lineage>
</organism>
<evidence type="ECO:0000313" key="2">
    <source>
        <dbReference type="Proteomes" id="UP000624703"/>
    </source>
</evidence>
<proteinExistence type="predicted"/>
<dbReference type="EMBL" id="JAENIM010000039">
    <property type="protein sequence ID" value="MBK1791301.1"/>
    <property type="molecule type" value="Genomic_DNA"/>
</dbReference>
<comment type="caution">
    <text evidence="1">The sequence shown here is derived from an EMBL/GenBank/DDBJ whole genome shotgun (WGS) entry which is preliminary data.</text>
</comment>